<dbReference type="GeneID" id="63832677"/>
<dbReference type="InterPro" id="IPR036322">
    <property type="entry name" value="WD40_repeat_dom_sf"/>
</dbReference>
<dbReference type="AlphaFoldDB" id="A0A9P5CQK3"/>
<dbReference type="OrthoDB" id="239865at2759"/>
<keyword evidence="3" id="KW-1185">Reference proteome</keyword>
<dbReference type="Proteomes" id="UP000803844">
    <property type="component" value="Unassembled WGS sequence"/>
</dbReference>
<dbReference type="PANTHER" id="PTHR13211:SF0">
    <property type="entry name" value="TELOMERASE CAJAL BODY PROTEIN 1"/>
    <property type="match status" value="1"/>
</dbReference>
<name>A0A9P5CQK3_CRYP1</name>
<feature type="non-terminal residue" evidence="2">
    <location>
        <position position="1"/>
    </location>
</feature>
<feature type="region of interest" description="Disordered" evidence="1">
    <location>
        <begin position="366"/>
        <end position="387"/>
    </location>
</feature>
<dbReference type="PANTHER" id="PTHR13211">
    <property type="entry name" value="TELOMERASE CAJAL BODY PROTEIN 1"/>
    <property type="match status" value="1"/>
</dbReference>
<evidence type="ECO:0000313" key="3">
    <source>
        <dbReference type="Proteomes" id="UP000803844"/>
    </source>
</evidence>
<dbReference type="InterPro" id="IPR015943">
    <property type="entry name" value="WD40/YVTN_repeat-like_dom_sf"/>
</dbReference>
<protein>
    <submittedName>
        <fullName evidence="2">Uncharacterized protein</fullName>
    </submittedName>
</protein>
<feature type="non-terminal residue" evidence="2">
    <location>
        <position position="387"/>
    </location>
</feature>
<reference evidence="2" key="1">
    <citation type="journal article" date="2020" name="Phytopathology">
        <title>Genome sequence of the chestnut blight fungus Cryphonectria parasitica EP155: A fundamental resource for an archetypical invasive plant pathogen.</title>
        <authorList>
            <person name="Crouch J.A."/>
            <person name="Dawe A."/>
            <person name="Aerts A."/>
            <person name="Barry K."/>
            <person name="Churchill A.C.L."/>
            <person name="Grimwood J."/>
            <person name="Hillman B."/>
            <person name="Milgroom M.G."/>
            <person name="Pangilinan J."/>
            <person name="Smith M."/>
            <person name="Salamov A."/>
            <person name="Schmutz J."/>
            <person name="Yadav J."/>
            <person name="Grigoriev I.V."/>
            <person name="Nuss D."/>
        </authorList>
    </citation>
    <scope>NUCLEOTIDE SEQUENCE</scope>
    <source>
        <strain evidence="2">EP155</strain>
    </source>
</reference>
<evidence type="ECO:0000256" key="1">
    <source>
        <dbReference type="SAM" id="MobiDB-lite"/>
    </source>
</evidence>
<comment type="caution">
    <text evidence="2">The sequence shown here is derived from an EMBL/GenBank/DDBJ whole genome shotgun (WGS) entry which is preliminary data.</text>
</comment>
<feature type="region of interest" description="Disordered" evidence="1">
    <location>
        <begin position="328"/>
        <end position="350"/>
    </location>
</feature>
<dbReference type="InterPro" id="IPR051150">
    <property type="entry name" value="SWT21/TCAB1_mRNA_Telomere"/>
</dbReference>
<organism evidence="2 3">
    <name type="scientific">Cryphonectria parasitica (strain ATCC 38755 / EP155)</name>
    <dbReference type="NCBI Taxonomy" id="660469"/>
    <lineage>
        <taxon>Eukaryota</taxon>
        <taxon>Fungi</taxon>
        <taxon>Dikarya</taxon>
        <taxon>Ascomycota</taxon>
        <taxon>Pezizomycotina</taxon>
        <taxon>Sordariomycetes</taxon>
        <taxon>Sordariomycetidae</taxon>
        <taxon>Diaporthales</taxon>
        <taxon>Cryphonectriaceae</taxon>
        <taxon>Cryphonectria-Endothia species complex</taxon>
        <taxon>Cryphonectria</taxon>
    </lineage>
</organism>
<evidence type="ECO:0000313" key="2">
    <source>
        <dbReference type="EMBL" id="KAF3767614.1"/>
    </source>
</evidence>
<accession>A0A9P5CQK3</accession>
<proteinExistence type="predicted"/>
<sequence>TRDGTTIITSSYDLQISSFVIPTDLLEPRDEPLVLRPHKTLRLAEPTNVVSPAPYYDIRFPNTDQLLVACRDHPLQLYQALSPGDNDDNNDAPQSRTGTGCDAPFGSYRLMSPTTEAYLPIHSLSWPHPGTHFYVGTRDLLAEFDITRSGEGPTVRLPTIPSRRHIRKGNGVGMRGTTSALAAQTTSDGAPTGLLAAGTWTRWLGLYDMHRGRECTATWSIKEAATTGAIGGAGILQTAWSPCGRYLLACERQSTGVLVYDVRITGKLLGVLAGRDACTHQRLSCDVFPGLDNVGGFEVWAGTRDGAVKVWEGVGNTESCQWPSWDFSTADGRPVPQEGPGSGPMAPAVGSVGLHHSGSVVATASGCWNMPGEEGDSSPPGASLGGS</sequence>
<dbReference type="Gene3D" id="2.130.10.10">
    <property type="entry name" value="YVTN repeat-like/Quinoprotein amine dehydrogenase"/>
    <property type="match status" value="1"/>
</dbReference>
<feature type="region of interest" description="Disordered" evidence="1">
    <location>
        <begin position="79"/>
        <end position="101"/>
    </location>
</feature>
<dbReference type="RefSeq" id="XP_040778575.1">
    <property type="nucleotide sequence ID" value="XM_040915548.1"/>
</dbReference>
<dbReference type="SUPFAM" id="SSF50978">
    <property type="entry name" value="WD40 repeat-like"/>
    <property type="match status" value="1"/>
</dbReference>
<dbReference type="EMBL" id="MU032346">
    <property type="protein sequence ID" value="KAF3767614.1"/>
    <property type="molecule type" value="Genomic_DNA"/>
</dbReference>
<gene>
    <name evidence="2" type="ORF">M406DRAFT_219593</name>
</gene>